<dbReference type="SUPFAM" id="SSF50978">
    <property type="entry name" value="WD40 repeat-like"/>
    <property type="match status" value="1"/>
</dbReference>
<dbReference type="InterPro" id="IPR036322">
    <property type="entry name" value="WD40_repeat_dom_sf"/>
</dbReference>
<comment type="caution">
    <text evidence="4">The sequence shown here is derived from an EMBL/GenBank/DDBJ whole genome shotgun (WGS) entry which is preliminary data.</text>
</comment>
<proteinExistence type="inferred from homology"/>
<dbReference type="PANTHER" id="PTHR11227">
    <property type="entry name" value="WD-REPEAT PROTEIN INTERACTING WITH PHOSPHOINOSIDES WIPI -RELATED"/>
    <property type="match status" value="1"/>
</dbReference>
<dbReference type="Proteomes" id="UP000186922">
    <property type="component" value="Unassembled WGS sequence"/>
</dbReference>
<name>A0A1D1UUU5_RAMVA</name>
<dbReference type="OrthoDB" id="1667587at2759"/>
<evidence type="ECO:0000256" key="3">
    <source>
        <dbReference type="ARBA" id="ARBA00025740"/>
    </source>
</evidence>
<dbReference type="EMBL" id="BDGG01000001">
    <property type="protein sequence ID" value="GAU91027.1"/>
    <property type="molecule type" value="Genomic_DNA"/>
</dbReference>
<evidence type="ECO:0000256" key="1">
    <source>
        <dbReference type="ARBA" id="ARBA00022574"/>
    </source>
</evidence>
<keyword evidence="5" id="KW-1185">Reference proteome</keyword>
<evidence type="ECO:0000256" key="2">
    <source>
        <dbReference type="ARBA" id="ARBA00022737"/>
    </source>
</evidence>
<organism evidence="4 5">
    <name type="scientific">Ramazzottius varieornatus</name>
    <name type="common">Water bear</name>
    <name type="synonym">Tardigrade</name>
    <dbReference type="NCBI Taxonomy" id="947166"/>
    <lineage>
        <taxon>Eukaryota</taxon>
        <taxon>Metazoa</taxon>
        <taxon>Ecdysozoa</taxon>
        <taxon>Tardigrada</taxon>
        <taxon>Eutardigrada</taxon>
        <taxon>Parachela</taxon>
        <taxon>Hypsibioidea</taxon>
        <taxon>Ramazzottiidae</taxon>
        <taxon>Ramazzottius</taxon>
    </lineage>
</organism>
<reference evidence="4 5" key="1">
    <citation type="journal article" date="2016" name="Nat. Commun.">
        <title>Extremotolerant tardigrade genome and improved radiotolerance of human cultured cells by tardigrade-unique protein.</title>
        <authorList>
            <person name="Hashimoto T."/>
            <person name="Horikawa D.D."/>
            <person name="Saito Y."/>
            <person name="Kuwahara H."/>
            <person name="Kozuka-Hata H."/>
            <person name="Shin-I T."/>
            <person name="Minakuchi Y."/>
            <person name="Ohishi K."/>
            <person name="Motoyama A."/>
            <person name="Aizu T."/>
            <person name="Enomoto A."/>
            <person name="Kondo K."/>
            <person name="Tanaka S."/>
            <person name="Hara Y."/>
            <person name="Koshikawa S."/>
            <person name="Sagara H."/>
            <person name="Miura T."/>
            <person name="Yokobori S."/>
            <person name="Miyagawa K."/>
            <person name="Suzuki Y."/>
            <person name="Kubo T."/>
            <person name="Oyama M."/>
            <person name="Kohara Y."/>
            <person name="Fujiyama A."/>
            <person name="Arakawa K."/>
            <person name="Katayama T."/>
            <person name="Toyoda A."/>
            <person name="Kunieda T."/>
        </authorList>
    </citation>
    <scope>NUCLEOTIDE SEQUENCE [LARGE SCALE GENOMIC DNA]</scope>
    <source>
        <strain evidence="4 5">YOKOZUNA-1</strain>
    </source>
</reference>
<evidence type="ECO:0008006" key="6">
    <source>
        <dbReference type="Google" id="ProtNLM"/>
    </source>
</evidence>
<gene>
    <name evidence="4" type="primary">RvY_03360</name>
    <name evidence="4" type="synonym">RvY_03360.1</name>
    <name evidence="4" type="ORF">RvY_03360-1</name>
</gene>
<dbReference type="STRING" id="947166.A0A1D1UUU5"/>
<dbReference type="InterPro" id="IPR015943">
    <property type="entry name" value="WD40/YVTN_repeat-like_dom_sf"/>
</dbReference>
<sequence length="252" mass="27852">MEELCQKSLYLGHLSCLVMDSAARRLATSSSRGTVIRVFTLPSGQLLHQFRRGLTAVLLCSLVFSPDAHCIVTVSERGSVHIFQLKNSLKDKSEASGTSTPSTWRSVLAGVFGNVLPRSLTSLVSTVTAGENVLEEERSILTLRTPLTGQSGSQRIVCHYGKYHLNYTLLLCSALGEVYVCRVNLLKKTWYAGKGLNLAYVSEERAIHDVLHSEKTEERSASRTPVPNCLPETPAGHFEEDDLLKFYYSTRS</sequence>
<evidence type="ECO:0000313" key="4">
    <source>
        <dbReference type="EMBL" id="GAU91027.1"/>
    </source>
</evidence>
<evidence type="ECO:0000313" key="5">
    <source>
        <dbReference type="Proteomes" id="UP000186922"/>
    </source>
</evidence>
<keyword evidence="2" id="KW-0677">Repeat</keyword>
<dbReference type="Pfam" id="PF21032">
    <property type="entry name" value="PROPPIN"/>
    <property type="match status" value="1"/>
</dbReference>
<comment type="similarity">
    <text evidence="3">Belongs to the WD repeat PROPPIN family.</text>
</comment>
<keyword evidence="1" id="KW-0853">WD repeat</keyword>
<dbReference type="Gene3D" id="2.130.10.10">
    <property type="entry name" value="YVTN repeat-like/Quinoprotein amine dehydrogenase"/>
    <property type="match status" value="1"/>
</dbReference>
<dbReference type="InterPro" id="IPR048720">
    <property type="entry name" value="PROPPIN"/>
</dbReference>
<protein>
    <recommendedName>
        <fullName evidence="6">BCAS3 domain-containing protein</fullName>
    </recommendedName>
</protein>
<dbReference type="AlphaFoldDB" id="A0A1D1UUU5"/>
<accession>A0A1D1UUU5</accession>